<evidence type="ECO:0000256" key="5">
    <source>
        <dbReference type="SAM" id="MobiDB-lite"/>
    </source>
</evidence>
<dbReference type="KEGG" id="fal:FRAAL6419"/>
<gene>
    <name evidence="7" type="ordered locus">FRAAL6419</name>
</gene>
<feature type="region of interest" description="Disordered" evidence="5">
    <location>
        <begin position="180"/>
        <end position="217"/>
    </location>
</feature>
<evidence type="ECO:0000256" key="1">
    <source>
        <dbReference type="ARBA" id="ARBA00001946"/>
    </source>
</evidence>
<evidence type="ECO:0000256" key="3">
    <source>
        <dbReference type="ARBA" id="ARBA00022801"/>
    </source>
</evidence>
<feature type="compositionally biased region" description="Basic residues" evidence="5">
    <location>
        <begin position="208"/>
        <end position="217"/>
    </location>
</feature>
<sequence>MSHEQGGFMKWRVHQERTVFQTHWVTLAFLDVEQPDGQRAEYHVVRLRNVAITALLDESRRVLMLWRHRFVTDTWGWELPMGLVEDGEEPVDAAARELEEETGWRPGPLRPLIYAQPANGITDAQHFVFRADTATFTGPPTELNESDRVEWIPLDEIGELIRHRKIVSSATLVGVMAFSSTAGERPDQASRGPRSTDSPSTTRAGRGWPRKSARANS</sequence>
<evidence type="ECO:0000256" key="2">
    <source>
        <dbReference type="ARBA" id="ARBA00005582"/>
    </source>
</evidence>
<dbReference type="PANTHER" id="PTHR11839:SF18">
    <property type="entry name" value="NUDIX HYDROLASE DOMAIN-CONTAINING PROTEIN"/>
    <property type="match status" value="1"/>
</dbReference>
<dbReference type="eggNOG" id="COG0494">
    <property type="taxonomic scope" value="Bacteria"/>
</dbReference>
<feature type="compositionally biased region" description="Polar residues" evidence="5">
    <location>
        <begin position="193"/>
        <end position="203"/>
    </location>
</feature>
<dbReference type="PROSITE" id="PS00893">
    <property type="entry name" value="NUDIX_BOX"/>
    <property type="match status" value="1"/>
</dbReference>
<evidence type="ECO:0000259" key="6">
    <source>
        <dbReference type="PROSITE" id="PS51462"/>
    </source>
</evidence>
<comment type="similarity">
    <text evidence="2 4">Belongs to the Nudix hydrolase family.</text>
</comment>
<comment type="cofactor">
    <cofactor evidence="1">
        <name>Mg(2+)</name>
        <dbReference type="ChEBI" id="CHEBI:18420"/>
    </cofactor>
</comment>
<evidence type="ECO:0000256" key="4">
    <source>
        <dbReference type="RuleBase" id="RU003476"/>
    </source>
</evidence>
<dbReference type="GO" id="GO:0019693">
    <property type="term" value="P:ribose phosphate metabolic process"/>
    <property type="evidence" value="ECO:0007669"/>
    <property type="project" value="TreeGrafter"/>
</dbReference>
<dbReference type="PRINTS" id="PR00502">
    <property type="entry name" value="NUDIXFAMILY"/>
</dbReference>
<dbReference type="GO" id="GO:0006753">
    <property type="term" value="P:nucleoside phosphate metabolic process"/>
    <property type="evidence" value="ECO:0007669"/>
    <property type="project" value="TreeGrafter"/>
</dbReference>
<name>Q0RBY8_FRAAA</name>
<dbReference type="PROSITE" id="PS51462">
    <property type="entry name" value="NUDIX"/>
    <property type="match status" value="1"/>
</dbReference>
<dbReference type="Pfam" id="PF00293">
    <property type="entry name" value="NUDIX"/>
    <property type="match status" value="1"/>
</dbReference>
<dbReference type="CDD" id="cd03424">
    <property type="entry name" value="NUDIX_ADPRase_Nudt5_UGPPase_Nudt14"/>
    <property type="match status" value="1"/>
</dbReference>
<dbReference type="STRING" id="326424.FRAAL6419"/>
<dbReference type="Gene3D" id="3.90.79.10">
    <property type="entry name" value="Nucleoside Triphosphate Pyrophosphohydrolase"/>
    <property type="match status" value="1"/>
</dbReference>
<accession>Q0RBY8</accession>
<dbReference type="Proteomes" id="UP000000657">
    <property type="component" value="Chromosome"/>
</dbReference>
<dbReference type="AlphaFoldDB" id="Q0RBY8"/>
<feature type="domain" description="Nudix hydrolase" evidence="6">
    <location>
        <begin position="45"/>
        <end position="174"/>
    </location>
</feature>
<dbReference type="InterPro" id="IPR015797">
    <property type="entry name" value="NUDIX_hydrolase-like_dom_sf"/>
</dbReference>
<dbReference type="SUPFAM" id="SSF55811">
    <property type="entry name" value="Nudix"/>
    <property type="match status" value="1"/>
</dbReference>
<reference evidence="7 8" key="1">
    <citation type="journal article" date="2007" name="Genome Res.">
        <title>Genome characteristics of facultatively symbiotic Frankia sp. strains reflect host range and host plant biogeography.</title>
        <authorList>
            <person name="Normand P."/>
            <person name="Lapierre P."/>
            <person name="Tisa L.S."/>
            <person name="Gogarten J.P."/>
            <person name="Alloisio N."/>
            <person name="Bagnarol E."/>
            <person name="Bassi C.A."/>
            <person name="Berry A.M."/>
            <person name="Bickhart D.M."/>
            <person name="Choisne N."/>
            <person name="Couloux A."/>
            <person name="Cournoyer B."/>
            <person name="Cruveiller S."/>
            <person name="Daubin V."/>
            <person name="Demange N."/>
            <person name="Francino M.P."/>
            <person name="Goltsman E."/>
            <person name="Huang Y."/>
            <person name="Kopp O.R."/>
            <person name="Labarre L."/>
            <person name="Lapidus A."/>
            <person name="Lavire C."/>
            <person name="Marechal J."/>
            <person name="Martinez M."/>
            <person name="Mastronunzio J.E."/>
            <person name="Mullin B.C."/>
            <person name="Niemann J."/>
            <person name="Pujic P."/>
            <person name="Rawnsley T."/>
            <person name="Rouy Z."/>
            <person name="Schenowitz C."/>
            <person name="Sellstedt A."/>
            <person name="Tavares F."/>
            <person name="Tomkins J.P."/>
            <person name="Vallenet D."/>
            <person name="Valverde C."/>
            <person name="Wall L.G."/>
            <person name="Wang Y."/>
            <person name="Medigue C."/>
            <person name="Benson D.R."/>
        </authorList>
    </citation>
    <scope>NUCLEOTIDE SEQUENCE [LARGE SCALE GENOMIC DNA]</scope>
    <source>
        <strain evidence="8">DSM 45986 / CECT 9034 / ACN14a</strain>
    </source>
</reference>
<protein>
    <recommendedName>
        <fullName evidence="6">Nudix hydrolase domain-containing protein</fullName>
    </recommendedName>
</protein>
<evidence type="ECO:0000313" key="8">
    <source>
        <dbReference type="Proteomes" id="UP000000657"/>
    </source>
</evidence>
<dbReference type="InterPro" id="IPR020476">
    <property type="entry name" value="Nudix_hydrolase"/>
</dbReference>
<dbReference type="GO" id="GO:0005829">
    <property type="term" value="C:cytosol"/>
    <property type="evidence" value="ECO:0007669"/>
    <property type="project" value="TreeGrafter"/>
</dbReference>
<dbReference type="EMBL" id="CT573213">
    <property type="protein sequence ID" value="CAJ65042.1"/>
    <property type="molecule type" value="Genomic_DNA"/>
</dbReference>
<evidence type="ECO:0000313" key="7">
    <source>
        <dbReference type="EMBL" id="CAJ65042.1"/>
    </source>
</evidence>
<dbReference type="InterPro" id="IPR000086">
    <property type="entry name" value="NUDIX_hydrolase_dom"/>
</dbReference>
<organism evidence="7 8">
    <name type="scientific">Frankia alni (strain DSM 45986 / CECT 9034 / ACN14a)</name>
    <dbReference type="NCBI Taxonomy" id="326424"/>
    <lineage>
        <taxon>Bacteria</taxon>
        <taxon>Bacillati</taxon>
        <taxon>Actinomycetota</taxon>
        <taxon>Actinomycetes</taxon>
        <taxon>Frankiales</taxon>
        <taxon>Frankiaceae</taxon>
        <taxon>Frankia</taxon>
    </lineage>
</organism>
<dbReference type="PANTHER" id="PTHR11839">
    <property type="entry name" value="UDP/ADP-SUGAR PYROPHOSPHATASE"/>
    <property type="match status" value="1"/>
</dbReference>
<keyword evidence="8" id="KW-1185">Reference proteome</keyword>
<dbReference type="HOGENOM" id="CLU_062658_5_2_11"/>
<dbReference type="GO" id="GO:0016462">
    <property type="term" value="F:pyrophosphatase activity"/>
    <property type="evidence" value="ECO:0007669"/>
    <property type="project" value="UniProtKB-ARBA"/>
</dbReference>
<proteinExistence type="inferred from homology"/>
<keyword evidence="3 4" id="KW-0378">Hydrolase</keyword>
<dbReference type="InterPro" id="IPR020084">
    <property type="entry name" value="NUDIX_hydrolase_CS"/>
</dbReference>